<feature type="binding site" evidence="16">
    <location>
        <position position="259"/>
    </location>
    <ligand>
        <name>Ca(2+)</name>
        <dbReference type="ChEBI" id="CHEBI:29108"/>
        <label>2</label>
    </ligand>
</feature>
<dbReference type="GO" id="GO:0048511">
    <property type="term" value="P:rhythmic process"/>
    <property type="evidence" value="ECO:0007669"/>
    <property type="project" value="UniProtKB-KW"/>
</dbReference>
<dbReference type="SUPFAM" id="SSF48113">
    <property type="entry name" value="Heme-dependent peroxidases"/>
    <property type="match status" value="1"/>
</dbReference>
<dbReference type="FunFam" id="1.10.420.10:FF:000007">
    <property type="entry name" value="Peroxidase"/>
    <property type="match status" value="1"/>
</dbReference>
<dbReference type="InterPro" id="IPR002016">
    <property type="entry name" value="Haem_peroxidase"/>
</dbReference>
<feature type="binding site" evidence="16">
    <location>
        <position position="79"/>
    </location>
    <ligand>
        <name>Ca(2+)</name>
        <dbReference type="ChEBI" id="CHEBI:29108"/>
        <label>1</label>
    </ligand>
</feature>
<evidence type="ECO:0000256" key="4">
    <source>
        <dbReference type="ARBA" id="ARBA00022559"/>
    </source>
</evidence>
<keyword evidence="9 16" id="KW-0408">Iron</keyword>
<feature type="site" description="Transition state stabilizer" evidence="17">
    <location>
        <position position="71"/>
    </location>
</feature>
<evidence type="ECO:0000256" key="15">
    <source>
        <dbReference type="PIRSR" id="PIRSR600823-2"/>
    </source>
</evidence>
<feature type="disulfide bond" evidence="18">
    <location>
        <begin position="44"/>
        <end position="123"/>
    </location>
</feature>
<evidence type="ECO:0000256" key="3">
    <source>
        <dbReference type="ARBA" id="ARBA00012313"/>
    </source>
</evidence>
<dbReference type="PANTHER" id="PTHR31517">
    <property type="match status" value="1"/>
</dbReference>
<comment type="subcellular location">
    <subcellularLocation>
        <location evidence="19">Secreted</location>
    </subcellularLocation>
</comment>
<feature type="binding site" evidence="16">
    <location>
        <position position="254"/>
    </location>
    <ligand>
        <name>Ca(2+)</name>
        <dbReference type="ChEBI" id="CHEBI:29108"/>
        <label>2</label>
    </ligand>
</feature>
<evidence type="ECO:0000256" key="7">
    <source>
        <dbReference type="ARBA" id="ARBA00022729"/>
    </source>
</evidence>
<evidence type="ECO:0000256" key="10">
    <source>
        <dbReference type="ARBA" id="ARBA00023108"/>
    </source>
</evidence>
<feature type="binding site" evidence="16">
    <location>
        <position position="76"/>
    </location>
    <ligand>
        <name>Ca(2+)</name>
        <dbReference type="ChEBI" id="CHEBI:29108"/>
        <label>1</label>
    </ligand>
</feature>
<keyword evidence="16 19" id="KW-0106">Calcium</keyword>
<keyword evidence="5 19" id="KW-0349">Heme</keyword>
<feature type="binding site" evidence="16">
    <location>
        <position position="83"/>
    </location>
    <ligand>
        <name>Ca(2+)</name>
        <dbReference type="ChEBI" id="CHEBI:29108"/>
        <label>1</label>
    </ligand>
</feature>
<evidence type="ECO:0000256" key="12">
    <source>
        <dbReference type="ARBA" id="ARBA00023180"/>
    </source>
</evidence>
<dbReference type="Gene3D" id="1.10.520.10">
    <property type="match status" value="1"/>
</dbReference>
<keyword evidence="8 19" id="KW-0560">Oxidoreductase</keyword>
<dbReference type="PANTHER" id="PTHR31517:SF80">
    <property type="entry name" value="PEROXIDASE"/>
    <property type="match status" value="1"/>
</dbReference>
<evidence type="ECO:0000256" key="18">
    <source>
        <dbReference type="PIRSR" id="PIRSR600823-5"/>
    </source>
</evidence>
<keyword evidence="12" id="KW-0325">Glycoprotein</keyword>
<name>A0AAV1CR59_OLDCO</name>
<feature type="disulfide bond" evidence="18">
    <location>
        <begin position="208"/>
        <end position="235"/>
    </location>
</feature>
<dbReference type="Pfam" id="PF00141">
    <property type="entry name" value="peroxidase"/>
    <property type="match status" value="1"/>
</dbReference>
<evidence type="ECO:0000256" key="13">
    <source>
        <dbReference type="ARBA" id="ARBA00023324"/>
    </source>
</evidence>
<feature type="binding site" evidence="16">
    <location>
        <position position="251"/>
    </location>
    <ligand>
        <name>Ca(2+)</name>
        <dbReference type="ChEBI" id="CHEBI:29108"/>
        <label>2</label>
    </ligand>
</feature>
<dbReference type="PROSITE" id="PS50873">
    <property type="entry name" value="PEROXIDASE_4"/>
    <property type="match status" value="1"/>
</dbReference>
<dbReference type="GO" id="GO:0042744">
    <property type="term" value="P:hydrogen peroxide catabolic process"/>
    <property type="evidence" value="ECO:0007669"/>
    <property type="project" value="UniProtKB-KW"/>
</dbReference>
<feature type="chain" id="PRO_5043093495" description="Peroxidase" evidence="19">
    <location>
        <begin position="34"/>
        <end position="333"/>
    </location>
</feature>
<comment type="catalytic activity">
    <reaction evidence="1 19">
        <text>2 a phenolic donor + H2O2 = 2 a phenolic radical donor + 2 H2O</text>
        <dbReference type="Rhea" id="RHEA:56136"/>
        <dbReference type="ChEBI" id="CHEBI:15377"/>
        <dbReference type="ChEBI" id="CHEBI:16240"/>
        <dbReference type="ChEBI" id="CHEBI:139520"/>
        <dbReference type="ChEBI" id="CHEBI:139521"/>
        <dbReference type="EC" id="1.11.1.7"/>
    </reaction>
</comment>
<keyword evidence="7 19" id="KW-0732">Signal</keyword>
<comment type="cofactor">
    <cofactor evidence="16 19">
        <name>heme b</name>
        <dbReference type="ChEBI" id="CHEBI:60344"/>
    </cofactor>
    <text evidence="16 19">Binds 1 heme b (iron(II)-protoporphyrin IX) group per subunit.</text>
</comment>
<evidence type="ECO:0000256" key="16">
    <source>
        <dbReference type="PIRSR" id="PIRSR600823-3"/>
    </source>
</evidence>
<evidence type="ECO:0000256" key="9">
    <source>
        <dbReference type="ARBA" id="ARBA00023004"/>
    </source>
</evidence>
<dbReference type="InterPro" id="IPR010255">
    <property type="entry name" value="Haem_peroxidase_sf"/>
</dbReference>
<dbReference type="Gene3D" id="1.10.420.10">
    <property type="entry name" value="Peroxidase, domain 2"/>
    <property type="match status" value="1"/>
</dbReference>
<feature type="signal peptide" evidence="19">
    <location>
        <begin position="1"/>
        <end position="33"/>
    </location>
</feature>
<organism evidence="21 22">
    <name type="scientific">Oldenlandia corymbosa var. corymbosa</name>
    <dbReference type="NCBI Taxonomy" id="529605"/>
    <lineage>
        <taxon>Eukaryota</taxon>
        <taxon>Viridiplantae</taxon>
        <taxon>Streptophyta</taxon>
        <taxon>Embryophyta</taxon>
        <taxon>Tracheophyta</taxon>
        <taxon>Spermatophyta</taxon>
        <taxon>Magnoliopsida</taxon>
        <taxon>eudicotyledons</taxon>
        <taxon>Gunneridae</taxon>
        <taxon>Pentapetalae</taxon>
        <taxon>asterids</taxon>
        <taxon>lamiids</taxon>
        <taxon>Gentianales</taxon>
        <taxon>Rubiaceae</taxon>
        <taxon>Rubioideae</taxon>
        <taxon>Spermacoceae</taxon>
        <taxon>Hedyotis-Oldenlandia complex</taxon>
        <taxon>Oldenlandia</taxon>
    </lineage>
</organism>
<dbReference type="CDD" id="cd00693">
    <property type="entry name" value="secretory_peroxidase"/>
    <property type="match status" value="1"/>
</dbReference>
<comment type="function">
    <text evidence="2">Removal of H(2)O(2), oxidation of toxic reductants, biosynthesis and degradation of lignin, suberization, auxin catabolism, response to environmental stresses such as wounding, pathogen attack and oxidative stress. These functions might be dependent on each isozyme/isoform in each plant tissue.</text>
</comment>
<evidence type="ECO:0000256" key="2">
    <source>
        <dbReference type="ARBA" id="ARBA00002322"/>
    </source>
</evidence>
<dbReference type="FunFam" id="1.10.520.10:FF:000010">
    <property type="entry name" value="Peroxidase"/>
    <property type="match status" value="1"/>
</dbReference>
<evidence type="ECO:0000256" key="19">
    <source>
        <dbReference type="RuleBase" id="RU362060"/>
    </source>
</evidence>
<evidence type="ECO:0000256" key="11">
    <source>
        <dbReference type="ARBA" id="ARBA00023157"/>
    </source>
</evidence>
<feature type="binding site" evidence="16">
    <location>
        <position position="97"/>
    </location>
    <ligand>
        <name>Ca(2+)</name>
        <dbReference type="ChEBI" id="CHEBI:29108"/>
        <label>1</label>
    </ligand>
</feature>
<feature type="disulfide bond" evidence="18">
    <location>
        <begin position="129"/>
        <end position="327"/>
    </location>
</feature>
<evidence type="ECO:0000256" key="14">
    <source>
        <dbReference type="PIRSR" id="PIRSR600823-1"/>
    </source>
</evidence>
<evidence type="ECO:0000313" key="22">
    <source>
        <dbReference type="Proteomes" id="UP001161247"/>
    </source>
</evidence>
<dbReference type="PRINTS" id="PR00461">
    <property type="entry name" value="PLPEROXIDASE"/>
</dbReference>
<feature type="disulfide bond" evidence="18">
    <location>
        <begin position="77"/>
        <end position="82"/>
    </location>
</feature>
<dbReference type="Proteomes" id="UP001161247">
    <property type="component" value="Chromosome 3"/>
</dbReference>
<keyword evidence="11 18" id="KW-1015">Disulfide bond</keyword>
<feature type="domain" description="Plant heme peroxidase family profile" evidence="20">
    <location>
        <begin position="34"/>
        <end position="331"/>
    </location>
</feature>
<evidence type="ECO:0000259" key="20">
    <source>
        <dbReference type="PROSITE" id="PS50873"/>
    </source>
</evidence>
<dbReference type="GO" id="GO:0140825">
    <property type="term" value="F:lactoperoxidase activity"/>
    <property type="evidence" value="ECO:0007669"/>
    <property type="project" value="UniProtKB-EC"/>
</dbReference>
<keyword evidence="10" id="KW-0090">Biological rhythms</keyword>
<comment type="cofactor">
    <cofactor evidence="16 19">
        <name>Ca(2+)</name>
        <dbReference type="ChEBI" id="CHEBI:29108"/>
    </cofactor>
    <text evidence="16 19">Binds 2 calcium ions per subunit.</text>
</comment>
<evidence type="ECO:0000256" key="1">
    <source>
        <dbReference type="ARBA" id="ARBA00000189"/>
    </source>
</evidence>
<feature type="binding site" description="axial binding residue" evidence="16">
    <location>
        <position position="201"/>
    </location>
    <ligand>
        <name>heme b</name>
        <dbReference type="ChEBI" id="CHEBI:60344"/>
    </ligand>
    <ligandPart>
        <name>Fe</name>
        <dbReference type="ChEBI" id="CHEBI:18248"/>
    </ligandPart>
</feature>
<dbReference type="EC" id="1.11.1.7" evidence="3 19"/>
<dbReference type="GO" id="GO:0005576">
    <property type="term" value="C:extracellular region"/>
    <property type="evidence" value="ECO:0007669"/>
    <property type="project" value="UniProtKB-SubCell"/>
</dbReference>
<evidence type="ECO:0000256" key="8">
    <source>
        <dbReference type="ARBA" id="ARBA00023002"/>
    </source>
</evidence>
<keyword evidence="4 19" id="KW-0575">Peroxidase</keyword>
<sequence>MANNDMKIFHSSSTFFTFLFLLLLSLFFSSGRCDLQSNYYSESCPRAEEIIKEQVTQIFHKQYHTAISWLRNIFHDCMVESCDASVLLDNKDGIESEKNSPRSFGMRNFGPIDRIKEALEKECPQTVSCADIVALSAREGTVLLGGPYVEMKTGRRDSKVSFLDQVESSIPNFNDSMPVVLSRFNSVGLDDEATVALLGAHSVGRVHCLNIVGRLYPTVDPTLNPTRAAYLKKRCPTPEPDPKKVQYSRTDLLTPAVLDNLYYKNILRGEGLLTIDAELATDNRTAAFVEKMAADNDYFHQQFARALLILSEINPLTGHQGEIRKKCRFVNQD</sequence>
<evidence type="ECO:0000256" key="17">
    <source>
        <dbReference type="PIRSR" id="PIRSR600823-4"/>
    </source>
</evidence>
<dbReference type="GO" id="GO:0006979">
    <property type="term" value="P:response to oxidative stress"/>
    <property type="evidence" value="ECO:0007669"/>
    <property type="project" value="UniProtKB-UniRule"/>
</dbReference>
<accession>A0AAV1CR59</accession>
<dbReference type="GO" id="GO:0020037">
    <property type="term" value="F:heme binding"/>
    <property type="evidence" value="ECO:0007669"/>
    <property type="project" value="UniProtKB-UniRule"/>
</dbReference>
<comment type="similarity">
    <text evidence="19">Belongs to the peroxidase family. Classical plant (class III) peroxidase subfamily.</text>
</comment>
<keyword evidence="22" id="KW-1185">Reference proteome</keyword>
<dbReference type="PRINTS" id="PR00458">
    <property type="entry name" value="PEROXIDASE"/>
</dbReference>
<reference evidence="21" key="1">
    <citation type="submission" date="2023-03" db="EMBL/GenBank/DDBJ databases">
        <authorList>
            <person name="Julca I."/>
        </authorList>
    </citation>
    <scope>NUCLEOTIDE SEQUENCE</scope>
</reference>
<dbReference type="GO" id="GO:0046872">
    <property type="term" value="F:metal ion binding"/>
    <property type="evidence" value="ECO:0007669"/>
    <property type="project" value="UniProtKB-UniRule"/>
</dbReference>
<feature type="active site" description="Proton acceptor" evidence="14">
    <location>
        <position position="75"/>
    </location>
</feature>
<evidence type="ECO:0000313" key="21">
    <source>
        <dbReference type="EMBL" id="CAI9098051.1"/>
    </source>
</evidence>
<proteinExistence type="inferred from homology"/>
<keyword evidence="13 19" id="KW-0376">Hydrogen peroxide</keyword>
<protein>
    <recommendedName>
        <fullName evidence="3 19">Peroxidase</fullName>
        <ecNumber evidence="3 19">1.11.1.7</ecNumber>
    </recommendedName>
</protein>
<dbReference type="EMBL" id="OX459120">
    <property type="protein sequence ID" value="CAI9098051.1"/>
    <property type="molecule type" value="Genomic_DNA"/>
</dbReference>
<dbReference type="AlphaFoldDB" id="A0AAV1CR59"/>
<gene>
    <name evidence="21" type="ORF">OLC1_LOCUS8369</name>
</gene>
<feature type="binding site" evidence="16">
    <location>
        <position position="85"/>
    </location>
    <ligand>
        <name>Ca(2+)</name>
        <dbReference type="ChEBI" id="CHEBI:29108"/>
        <label>1</label>
    </ligand>
</feature>
<evidence type="ECO:0000256" key="6">
    <source>
        <dbReference type="ARBA" id="ARBA00022723"/>
    </source>
</evidence>
<keyword evidence="6 16" id="KW-0479">Metal-binding</keyword>
<dbReference type="InterPro" id="IPR033905">
    <property type="entry name" value="Secretory_peroxidase"/>
</dbReference>
<feature type="binding site" evidence="15">
    <location>
        <position position="171"/>
    </location>
    <ligand>
        <name>substrate</name>
    </ligand>
</feature>
<dbReference type="InterPro" id="IPR000823">
    <property type="entry name" value="Peroxidase_pln"/>
</dbReference>
<keyword evidence="19" id="KW-0964">Secreted</keyword>
<evidence type="ECO:0000256" key="5">
    <source>
        <dbReference type="ARBA" id="ARBA00022617"/>
    </source>
</evidence>